<dbReference type="InterPro" id="IPR009057">
    <property type="entry name" value="Homeodomain-like_sf"/>
</dbReference>
<dbReference type="InterPro" id="IPR037923">
    <property type="entry name" value="HTH-like"/>
</dbReference>
<keyword evidence="1" id="KW-0805">Transcription regulation</keyword>
<feature type="domain" description="HTH araC/xylS-type" evidence="4">
    <location>
        <begin position="176"/>
        <end position="274"/>
    </location>
</feature>
<dbReference type="GO" id="GO:0003700">
    <property type="term" value="F:DNA-binding transcription factor activity"/>
    <property type="evidence" value="ECO:0007669"/>
    <property type="project" value="InterPro"/>
</dbReference>
<evidence type="ECO:0000256" key="1">
    <source>
        <dbReference type="ARBA" id="ARBA00023015"/>
    </source>
</evidence>
<reference evidence="5 6" key="1">
    <citation type="submission" date="2018-11" db="EMBL/GenBank/DDBJ databases">
        <title>Proposal to divide the Flavobacteriaceae and reorganize its genera based on Amino Acid Identity values calculated from whole genome sequences.</title>
        <authorList>
            <person name="Nicholson A.C."/>
            <person name="Gulvik C.A."/>
            <person name="Whitney A.M."/>
            <person name="Humrighouse B.W."/>
            <person name="Bell M."/>
            <person name="Holmes B."/>
            <person name="Steigerwalt A.G."/>
            <person name="Villarma A."/>
            <person name="Sheth M."/>
            <person name="Batra D."/>
            <person name="Pryor J."/>
            <person name="Bernardet J.-F."/>
            <person name="Hugo C."/>
            <person name="Kampfer P."/>
            <person name="Newman J."/>
            <person name="McQuiston J.R."/>
        </authorList>
    </citation>
    <scope>NUCLEOTIDE SEQUENCE [LARGE SCALE GENOMIC DNA]</scope>
    <source>
        <strain evidence="5 6">G0041</strain>
    </source>
</reference>
<evidence type="ECO:0000256" key="3">
    <source>
        <dbReference type="ARBA" id="ARBA00023163"/>
    </source>
</evidence>
<keyword evidence="3" id="KW-0804">Transcription</keyword>
<dbReference type="PRINTS" id="PR00032">
    <property type="entry name" value="HTHARAC"/>
</dbReference>
<dbReference type="SUPFAM" id="SSF51215">
    <property type="entry name" value="Regulatory protein AraC"/>
    <property type="match status" value="1"/>
</dbReference>
<evidence type="ECO:0000313" key="6">
    <source>
        <dbReference type="Proteomes" id="UP000278288"/>
    </source>
</evidence>
<name>A0AAD0YR44_CHRNA</name>
<dbReference type="Proteomes" id="UP000278288">
    <property type="component" value="Chromosome"/>
</dbReference>
<dbReference type="AlphaFoldDB" id="A0AAD0YR44"/>
<dbReference type="Pfam" id="PF12833">
    <property type="entry name" value="HTH_18"/>
    <property type="match status" value="1"/>
</dbReference>
<keyword evidence="6" id="KW-1185">Reference proteome</keyword>
<dbReference type="InterPro" id="IPR018060">
    <property type="entry name" value="HTH_AraC"/>
</dbReference>
<dbReference type="RefSeq" id="WP_123860410.1">
    <property type="nucleotide sequence ID" value="NZ_CP033923.1"/>
</dbReference>
<dbReference type="EMBL" id="CP033923">
    <property type="protein sequence ID" value="AZA93612.1"/>
    <property type="molecule type" value="Genomic_DNA"/>
</dbReference>
<organism evidence="5 6">
    <name type="scientific">Chryseobacterium nakagawai</name>
    <dbReference type="NCBI Taxonomy" id="1241982"/>
    <lineage>
        <taxon>Bacteria</taxon>
        <taxon>Pseudomonadati</taxon>
        <taxon>Bacteroidota</taxon>
        <taxon>Flavobacteriia</taxon>
        <taxon>Flavobacteriales</taxon>
        <taxon>Weeksellaceae</taxon>
        <taxon>Chryseobacterium group</taxon>
        <taxon>Chryseobacterium</taxon>
    </lineage>
</organism>
<evidence type="ECO:0000259" key="4">
    <source>
        <dbReference type="PROSITE" id="PS01124"/>
    </source>
</evidence>
<dbReference type="PROSITE" id="PS01124">
    <property type="entry name" value="HTH_ARAC_FAMILY_2"/>
    <property type="match status" value="1"/>
</dbReference>
<dbReference type="SUPFAM" id="SSF46689">
    <property type="entry name" value="Homeodomain-like"/>
    <property type="match status" value="1"/>
</dbReference>
<protein>
    <submittedName>
        <fullName evidence="5">AraC family transcriptional regulator</fullName>
    </submittedName>
</protein>
<proteinExistence type="predicted"/>
<gene>
    <name evidence="5" type="ORF">EG343_24900</name>
</gene>
<sequence>MEIKQVPTKLADNEIAYKRIEGIENYNKTTKCTYFLLVLFSEGSGTHFIDDKSYPIGKQQLHFLFPGQHHHWETGAETIAQKIVIGQKVFSSFSSTDEFHFIRHNLHPVFKLSDSIYHTVNKEIQSIENDIVIHSENGAWNNILLLRMDILASIMKREAETYIKENLLISKNQTIEKYWELVNQQFITEKKTSAYAEQLCVTSNYLNILCKKHLNITASDIIKQKVIQEAKQKLKFSDNSIKEISYELGFESLISFSTYFKKNTGFSPSSYRESH</sequence>
<keyword evidence="2" id="KW-0238">DNA-binding</keyword>
<dbReference type="PANTHER" id="PTHR43280:SF32">
    <property type="entry name" value="TRANSCRIPTIONAL REGULATORY PROTEIN"/>
    <property type="match status" value="1"/>
</dbReference>
<dbReference type="SMART" id="SM00342">
    <property type="entry name" value="HTH_ARAC"/>
    <property type="match status" value="1"/>
</dbReference>
<evidence type="ECO:0000313" key="5">
    <source>
        <dbReference type="EMBL" id="AZA93612.1"/>
    </source>
</evidence>
<evidence type="ECO:0000256" key="2">
    <source>
        <dbReference type="ARBA" id="ARBA00023125"/>
    </source>
</evidence>
<dbReference type="InterPro" id="IPR020449">
    <property type="entry name" value="Tscrpt_reg_AraC-type_HTH"/>
</dbReference>
<dbReference type="GO" id="GO:0043565">
    <property type="term" value="F:sequence-specific DNA binding"/>
    <property type="evidence" value="ECO:0007669"/>
    <property type="project" value="InterPro"/>
</dbReference>
<accession>A0AAD0YR44</accession>
<dbReference type="PANTHER" id="PTHR43280">
    <property type="entry name" value="ARAC-FAMILY TRANSCRIPTIONAL REGULATOR"/>
    <property type="match status" value="1"/>
</dbReference>
<dbReference type="Gene3D" id="1.10.10.60">
    <property type="entry name" value="Homeodomain-like"/>
    <property type="match status" value="1"/>
</dbReference>
<dbReference type="KEGG" id="cnk:EG343_24900"/>